<sequence length="74" mass="8389">MHGEGTSSSFLEWSVDLPYESFHDVVREVQSVFHDSCSECLCDIGMIEPSERSCFFLNSSGEIWTGAQIQMEYS</sequence>
<dbReference type="EMBL" id="CP016908">
    <property type="protein sequence ID" value="APS00798.1"/>
    <property type="molecule type" value="Genomic_DNA"/>
</dbReference>
<organism evidence="1 2">
    <name type="scientific">Pajaroellobacter abortibovis</name>
    <dbReference type="NCBI Taxonomy" id="1882918"/>
    <lineage>
        <taxon>Bacteria</taxon>
        <taxon>Pseudomonadati</taxon>
        <taxon>Myxococcota</taxon>
        <taxon>Polyangia</taxon>
        <taxon>Polyangiales</taxon>
        <taxon>Polyangiaceae</taxon>
    </lineage>
</organism>
<dbReference type="KEGG" id="pabo:BCY86_08990"/>
<dbReference type="AlphaFoldDB" id="A0A1L6MZD6"/>
<dbReference type="Proteomes" id="UP000185544">
    <property type="component" value="Chromosome"/>
</dbReference>
<protein>
    <submittedName>
        <fullName evidence="1">Uncharacterized protein</fullName>
    </submittedName>
</protein>
<evidence type="ECO:0000313" key="1">
    <source>
        <dbReference type="EMBL" id="APS00798.1"/>
    </source>
</evidence>
<proteinExistence type="predicted"/>
<reference evidence="1 2" key="1">
    <citation type="submission" date="2016-08" db="EMBL/GenBank/DDBJ databases">
        <title>Identification and validation of antigenic proteins from Pajaroellobacter abortibovis using de-novo genome sequence assembly and reverse vaccinology.</title>
        <authorList>
            <person name="Welly B.T."/>
            <person name="Miller M.R."/>
            <person name="Stott J.L."/>
            <person name="Blanchard M.T."/>
            <person name="Islas-Trejo A.D."/>
            <person name="O'Rourke S.M."/>
            <person name="Young A.E."/>
            <person name="Medrano J.F."/>
            <person name="Van Eenennaam A.L."/>
        </authorList>
    </citation>
    <scope>NUCLEOTIDE SEQUENCE [LARGE SCALE GENOMIC DNA]</scope>
    <source>
        <strain evidence="1 2">BTF92-0548A/99-0131</strain>
    </source>
</reference>
<accession>A0A1L6MZD6</accession>
<name>A0A1L6MZD6_9BACT</name>
<evidence type="ECO:0000313" key="2">
    <source>
        <dbReference type="Proteomes" id="UP000185544"/>
    </source>
</evidence>
<gene>
    <name evidence="1" type="ORF">BCY86_08990</name>
</gene>
<keyword evidence="2" id="KW-1185">Reference proteome</keyword>